<evidence type="ECO:0000313" key="2">
    <source>
        <dbReference type="EMBL" id="BBD07530.1"/>
    </source>
</evidence>
<dbReference type="NCBIfam" id="NF008229">
    <property type="entry name" value="PRK10996.1"/>
    <property type="match status" value="1"/>
</dbReference>
<dbReference type="Pfam" id="PF00085">
    <property type="entry name" value="Thioredoxin"/>
    <property type="match status" value="1"/>
</dbReference>
<dbReference type="OrthoDB" id="9790390at2"/>
<dbReference type="PANTHER" id="PTHR45663:SF11">
    <property type="entry name" value="GEO12009P1"/>
    <property type="match status" value="1"/>
</dbReference>
<dbReference type="InterPro" id="IPR013766">
    <property type="entry name" value="Thioredoxin_domain"/>
</dbReference>
<feature type="domain" description="Thioredoxin" evidence="1">
    <location>
        <begin position="30"/>
        <end position="144"/>
    </location>
</feature>
<dbReference type="PROSITE" id="PS51352">
    <property type="entry name" value="THIOREDOXIN_2"/>
    <property type="match status" value="1"/>
</dbReference>
<dbReference type="KEGG" id="dfl:DFE_0804"/>
<dbReference type="Pfam" id="PF21352">
    <property type="entry name" value="Zn_ribbon_Thio2"/>
    <property type="match status" value="1"/>
</dbReference>
<dbReference type="CDD" id="cd02947">
    <property type="entry name" value="TRX_family"/>
    <property type="match status" value="1"/>
</dbReference>
<dbReference type="Gene3D" id="2.30.30.380">
    <property type="entry name" value="Zn-finger domain of Sec23/24"/>
    <property type="match status" value="1"/>
</dbReference>
<dbReference type="EMBL" id="AP017378">
    <property type="protein sequence ID" value="BBD07530.1"/>
    <property type="molecule type" value="Genomic_DNA"/>
</dbReference>
<dbReference type="GO" id="GO:0005829">
    <property type="term" value="C:cytosol"/>
    <property type="evidence" value="ECO:0007669"/>
    <property type="project" value="TreeGrafter"/>
</dbReference>
<dbReference type="InterPro" id="IPR049299">
    <property type="entry name" value="Thio2_N"/>
</dbReference>
<dbReference type="SUPFAM" id="SSF52833">
    <property type="entry name" value="Thioredoxin-like"/>
    <property type="match status" value="1"/>
</dbReference>
<organism evidence="2 3">
    <name type="scientific">Desulfovibrio ferrophilus</name>
    <dbReference type="NCBI Taxonomy" id="241368"/>
    <lineage>
        <taxon>Bacteria</taxon>
        <taxon>Pseudomonadati</taxon>
        <taxon>Thermodesulfobacteriota</taxon>
        <taxon>Desulfovibrionia</taxon>
        <taxon>Desulfovibrionales</taxon>
        <taxon>Desulfovibrionaceae</taxon>
        <taxon>Desulfovibrio</taxon>
    </lineage>
</organism>
<protein>
    <submittedName>
        <fullName evidence="2">Thioredoxin</fullName>
    </submittedName>
</protein>
<gene>
    <name evidence="2" type="ORF">DFE_0804</name>
</gene>
<dbReference type="GO" id="GO:0015035">
    <property type="term" value="F:protein-disulfide reductase activity"/>
    <property type="evidence" value="ECO:0007669"/>
    <property type="project" value="TreeGrafter"/>
</dbReference>
<dbReference type="GO" id="GO:0045454">
    <property type="term" value="P:cell redox homeostasis"/>
    <property type="evidence" value="ECO:0007669"/>
    <property type="project" value="TreeGrafter"/>
</dbReference>
<reference evidence="2 3" key="1">
    <citation type="journal article" date="2018" name="Sci. Adv.">
        <title>Multi-heme cytochromes provide a pathway for survival in energy-limited environments.</title>
        <authorList>
            <person name="Deng X."/>
            <person name="Dohmae N."/>
            <person name="Nealson K.H."/>
            <person name="Hashimoto K."/>
            <person name="Okamoto A."/>
        </authorList>
    </citation>
    <scope>NUCLEOTIDE SEQUENCE [LARGE SCALE GENOMIC DNA]</scope>
    <source>
        <strain evidence="2 3">IS5</strain>
    </source>
</reference>
<dbReference type="PANTHER" id="PTHR45663">
    <property type="entry name" value="GEO12009P1"/>
    <property type="match status" value="1"/>
</dbReference>
<dbReference type="AlphaFoldDB" id="A0A2Z6AWD7"/>
<sequence length="144" mass="15251">MNDTVHVTCPNCAGINRVQTAKMAASPVCGRCESPLLSGSVTDLNAQTFDRFITKNDLPVLVDFWSASCGPCQMMAPAYSQAATLLAPKIRLAKLQTDTNQAIASRYAIMSVPTMILFKGGQEAGKISGAMDAAAITSWAKLHA</sequence>
<dbReference type="Proteomes" id="UP000269883">
    <property type="component" value="Chromosome"/>
</dbReference>
<accession>A0A2Z6AWD7</accession>
<evidence type="ECO:0000313" key="3">
    <source>
        <dbReference type="Proteomes" id="UP000269883"/>
    </source>
</evidence>
<keyword evidence="3" id="KW-1185">Reference proteome</keyword>
<proteinExistence type="predicted"/>
<dbReference type="RefSeq" id="WP_126376861.1">
    <property type="nucleotide sequence ID" value="NZ_AP017378.1"/>
</dbReference>
<dbReference type="InterPro" id="IPR036249">
    <property type="entry name" value="Thioredoxin-like_sf"/>
</dbReference>
<dbReference type="Gene3D" id="3.40.30.10">
    <property type="entry name" value="Glutaredoxin"/>
    <property type="match status" value="1"/>
</dbReference>
<evidence type="ECO:0000259" key="1">
    <source>
        <dbReference type="PROSITE" id="PS51352"/>
    </source>
</evidence>
<name>A0A2Z6AWD7_9BACT</name>